<sequence>MALLSILSALSAFPLIHAHMQMGNPSPFRDPHATNRPNEPKDYNILKPLKADGSDFSCKGYQWNTPWTTVATYEPGKTYQTELSGSATHGGGSCQLSFSFDGGINFKVIKSIEGGCPIAKQYNFTVPLELGKGLGNKRTTGLFAWTWYRDIGSEESSQLDARGVTTTNAAAQSALASYPNLFVANLASINDCVTKETTDVVFDNPGRSVDFGDEESGSAAPSFKKGECTGKGSKSAGSSTSSSSSAPPSSPQGSSSSGSSGQWQSSGQSSTSSGCNLGDGL</sequence>
<dbReference type="PANTHER" id="PTHR36182:SF1">
    <property type="entry name" value="PROTEIN, PUTATIVE (AFU_ORTHOLOGUE AFUA_6G10930)-RELATED"/>
    <property type="match status" value="1"/>
</dbReference>
<gene>
    <name evidence="3" type="ORF">EK21DRAFT_52581</name>
</gene>
<feature type="region of interest" description="Disordered" evidence="1">
    <location>
        <begin position="203"/>
        <end position="281"/>
    </location>
</feature>
<dbReference type="OrthoDB" id="2342176at2759"/>
<keyword evidence="2" id="KW-0732">Signal</keyword>
<reference evidence="3" key="1">
    <citation type="journal article" date="2020" name="Stud. Mycol.">
        <title>101 Dothideomycetes genomes: a test case for predicting lifestyles and emergence of pathogens.</title>
        <authorList>
            <person name="Haridas S."/>
            <person name="Albert R."/>
            <person name="Binder M."/>
            <person name="Bloem J."/>
            <person name="Labutti K."/>
            <person name="Salamov A."/>
            <person name="Andreopoulos B."/>
            <person name="Baker S."/>
            <person name="Barry K."/>
            <person name="Bills G."/>
            <person name="Bluhm B."/>
            <person name="Cannon C."/>
            <person name="Castanera R."/>
            <person name="Culley D."/>
            <person name="Daum C."/>
            <person name="Ezra D."/>
            <person name="Gonzalez J."/>
            <person name="Henrissat B."/>
            <person name="Kuo A."/>
            <person name="Liang C."/>
            <person name="Lipzen A."/>
            <person name="Lutzoni F."/>
            <person name="Magnuson J."/>
            <person name="Mondo S."/>
            <person name="Nolan M."/>
            <person name="Ohm R."/>
            <person name="Pangilinan J."/>
            <person name="Park H.-J."/>
            <person name="Ramirez L."/>
            <person name="Alfaro M."/>
            <person name="Sun H."/>
            <person name="Tritt A."/>
            <person name="Yoshinaga Y."/>
            <person name="Zwiers L.-H."/>
            <person name="Turgeon B."/>
            <person name="Goodwin S."/>
            <person name="Spatafora J."/>
            <person name="Crous P."/>
            <person name="Grigoriev I."/>
        </authorList>
    </citation>
    <scope>NUCLEOTIDE SEQUENCE</scope>
    <source>
        <strain evidence="3">CBS 110217</strain>
    </source>
</reference>
<evidence type="ECO:0000256" key="1">
    <source>
        <dbReference type="SAM" id="MobiDB-lite"/>
    </source>
</evidence>
<dbReference type="AlphaFoldDB" id="A0A9P4LT14"/>
<comment type="caution">
    <text evidence="3">The sequence shown here is derived from an EMBL/GenBank/DDBJ whole genome shotgun (WGS) entry which is preliminary data.</text>
</comment>
<feature type="chain" id="PRO_5040416254" description="Endoglucanase" evidence="2">
    <location>
        <begin position="19"/>
        <end position="281"/>
    </location>
</feature>
<protein>
    <recommendedName>
        <fullName evidence="5">Endoglucanase</fullName>
    </recommendedName>
</protein>
<evidence type="ECO:0000313" key="4">
    <source>
        <dbReference type="Proteomes" id="UP000799777"/>
    </source>
</evidence>
<accession>A0A9P4LT14</accession>
<keyword evidence="4" id="KW-1185">Reference proteome</keyword>
<proteinExistence type="predicted"/>
<feature type="signal peptide" evidence="2">
    <location>
        <begin position="1"/>
        <end position="18"/>
    </location>
</feature>
<dbReference type="Gene3D" id="2.70.50.70">
    <property type="match status" value="1"/>
</dbReference>
<dbReference type="Proteomes" id="UP000799777">
    <property type="component" value="Unassembled WGS sequence"/>
</dbReference>
<organism evidence="3 4">
    <name type="scientific">Setomelanomma holmii</name>
    <dbReference type="NCBI Taxonomy" id="210430"/>
    <lineage>
        <taxon>Eukaryota</taxon>
        <taxon>Fungi</taxon>
        <taxon>Dikarya</taxon>
        <taxon>Ascomycota</taxon>
        <taxon>Pezizomycotina</taxon>
        <taxon>Dothideomycetes</taxon>
        <taxon>Pleosporomycetidae</taxon>
        <taxon>Pleosporales</taxon>
        <taxon>Pleosporineae</taxon>
        <taxon>Phaeosphaeriaceae</taxon>
        <taxon>Setomelanomma</taxon>
    </lineage>
</organism>
<evidence type="ECO:0000256" key="2">
    <source>
        <dbReference type="SAM" id="SignalP"/>
    </source>
</evidence>
<feature type="compositionally biased region" description="Low complexity" evidence="1">
    <location>
        <begin position="230"/>
        <end position="274"/>
    </location>
</feature>
<dbReference type="EMBL" id="ML978155">
    <property type="protein sequence ID" value="KAF2036165.1"/>
    <property type="molecule type" value="Genomic_DNA"/>
</dbReference>
<name>A0A9P4LT14_9PLEO</name>
<evidence type="ECO:0008006" key="5">
    <source>
        <dbReference type="Google" id="ProtNLM"/>
    </source>
</evidence>
<evidence type="ECO:0000313" key="3">
    <source>
        <dbReference type="EMBL" id="KAF2036165.1"/>
    </source>
</evidence>
<dbReference type="PANTHER" id="PTHR36182">
    <property type="entry name" value="PROTEIN, PUTATIVE (AFU_ORTHOLOGUE AFUA_6G10930)-RELATED"/>
    <property type="match status" value="1"/>
</dbReference>